<protein>
    <recommendedName>
        <fullName evidence="3">ER membrane protein complex subunit 4</fullName>
    </recommendedName>
</protein>
<dbReference type="Pfam" id="PF06417">
    <property type="entry name" value="EMC4"/>
    <property type="match status" value="1"/>
</dbReference>
<evidence type="ECO:0000256" key="4">
    <source>
        <dbReference type="ARBA" id="ARBA00022692"/>
    </source>
</evidence>
<dbReference type="EMBL" id="JH598060">
    <property type="status" value="NOT_ANNOTATED_CDS"/>
    <property type="molecule type" value="Genomic_DNA"/>
</dbReference>
<dbReference type="GO" id="GO:0005789">
    <property type="term" value="C:endoplasmic reticulum membrane"/>
    <property type="evidence" value="ECO:0007669"/>
    <property type="project" value="UniProtKB-SubCell"/>
</dbReference>
<reference evidence="9" key="2">
    <citation type="submission" date="2015-06" db="UniProtKB">
        <authorList>
            <consortium name="EnsemblProtists"/>
        </authorList>
    </citation>
    <scope>IDENTIFICATION</scope>
    <source>
        <strain evidence="9">Emoy2</strain>
    </source>
</reference>
<dbReference type="VEuPathDB" id="FungiDB:HpaG803208"/>
<comment type="subcellular location">
    <subcellularLocation>
        <location evidence="1">Endoplasmic reticulum membrane</location>
        <topology evidence="1">Multi-pass membrane protein</topology>
    </subcellularLocation>
</comment>
<evidence type="ECO:0000313" key="9">
    <source>
        <dbReference type="EnsemblProtists" id="HpaP803208"/>
    </source>
</evidence>
<dbReference type="eggNOG" id="KOG3318">
    <property type="taxonomic scope" value="Eukaryota"/>
</dbReference>
<proteinExistence type="inferred from homology"/>
<evidence type="ECO:0000313" key="10">
    <source>
        <dbReference type="Proteomes" id="UP000011713"/>
    </source>
</evidence>
<evidence type="ECO:0000256" key="7">
    <source>
        <dbReference type="ARBA" id="ARBA00023136"/>
    </source>
</evidence>
<dbReference type="InterPro" id="IPR009445">
    <property type="entry name" value="TMEM85/Emc4"/>
</dbReference>
<name>M4BA98_HYAAE</name>
<feature type="transmembrane region" description="Helical" evidence="8">
    <location>
        <begin position="20"/>
        <end position="39"/>
    </location>
</feature>
<reference evidence="10" key="1">
    <citation type="journal article" date="2010" name="Science">
        <title>Signatures of adaptation to obligate biotrophy in the Hyaloperonospora arabidopsidis genome.</title>
        <authorList>
            <person name="Baxter L."/>
            <person name="Tripathy S."/>
            <person name="Ishaque N."/>
            <person name="Boot N."/>
            <person name="Cabral A."/>
            <person name="Kemen E."/>
            <person name="Thines M."/>
            <person name="Ah-Fong A."/>
            <person name="Anderson R."/>
            <person name="Badejoko W."/>
            <person name="Bittner-Eddy P."/>
            <person name="Boore J.L."/>
            <person name="Chibucos M.C."/>
            <person name="Coates M."/>
            <person name="Dehal P."/>
            <person name="Delehaunty K."/>
            <person name="Dong S."/>
            <person name="Downton P."/>
            <person name="Dumas B."/>
            <person name="Fabro G."/>
            <person name="Fronick C."/>
            <person name="Fuerstenberg S.I."/>
            <person name="Fulton L."/>
            <person name="Gaulin E."/>
            <person name="Govers F."/>
            <person name="Hughes L."/>
            <person name="Humphray S."/>
            <person name="Jiang R.H."/>
            <person name="Judelson H."/>
            <person name="Kamoun S."/>
            <person name="Kyung K."/>
            <person name="Meijer H."/>
            <person name="Minx P."/>
            <person name="Morris P."/>
            <person name="Nelson J."/>
            <person name="Phuntumart V."/>
            <person name="Qutob D."/>
            <person name="Rehmany A."/>
            <person name="Rougon-Cardoso A."/>
            <person name="Ryden P."/>
            <person name="Torto-Alalibo T."/>
            <person name="Studholme D."/>
            <person name="Wang Y."/>
            <person name="Win J."/>
            <person name="Wood J."/>
            <person name="Clifton S.W."/>
            <person name="Rogers J."/>
            <person name="Van den Ackerveken G."/>
            <person name="Jones J.D."/>
            <person name="McDowell J.M."/>
            <person name="Beynon J."/>
            <person name="Tyler B.M."/>
        </authorList>
    </citation>
    <scope>NUCLEOTIDE SEQUENCE [LARGE SCALE GENOMIC DNA]</scope>
    <source>
        <strain evidence="10">Emoy2</strain>
    </source>
</reference>
<keyword evidence="6 8" id="KW-1133">Transmembrane helix</keyword>
<evidence type="ECO:0000256" key="8">
    <source>
        <dbReference type="SAM" id="Phobius"/>
    </source>
</evidence>
<keyword evidence="7 8" id="KW-0472">Membrane</keyword>
<dbReference type="AlphaFoldDB" id="M4BA98"/>
<evidence type="ECO:0000256" key="2">
    <source>
        <dbReference type="ARBA" id="ARBA00007715"/>
    </source>
</evidence>
<evidence type="ECO:0000256" key="5">
    <source>
        <dbReference type="ARBA" id="ARBA00022824"/>
    </source>
</evidence>
<dbReference type="HOGENOM" id="CLU_1974780_0_0_1"/>
<evidence type="ECO:0000256" key="1">
    <source>
        <dbReference type="ARBA" id="ARBA00004477"/>
    </source>
</evidence>
<sequence length="127" mass="14063">MAPFKSLLQTGFMMWMSGNSINIFSIMITAMIVMNTTNVRLGNRRRHRLDAAQGHLHGWQSGGRCNGRVQMLQHGSAADHERRLDVATAHQTSDRDVVVCLKLQPVVGRSNGPTIIVRSVGRSVVRS</sequence>
<comment type="similarity">
    <text evidence="2">Belongs to the EMC4 family.</text>
</comment>
<evidence type="ECO:0000256" key="3">
    <source>
        <dbReference type="ARBA" id="ARBA00020820"/>
    </source>
</evidence>
<organism evidence="9 10">
    <name type="scientific">Hyaloperonospora arabidopsidis (strain Emoy2)</name>
    <name type="common">Downy mildew agent</name>
    <name type="synonym">Peronospora arabidopsidis</name>
    <dbReference type="NCBI Taxonomy" id="559515"/>
    <lineage>
        <taxon>Eukaryota</taxon>
        <taxon>Sar</taxon>
        <taxon>Stramenopiles</taxon>
        <taxon>Oomycota</taxon>
        <taxon>Peronosporomycetes</taxon>
        <taxon>Peronosporales</taxon>
        <taxon>Peronosporaceae</taxon>
        <taxon>Hyaloperonospora</taxon>
    </lineage>
</organism>
<dbReference type="EnsemblProtists" id="HpaT803208">
    <property type="protein sequence ID" value="HpaP803208"/>
    <property type="gene ID" value="HpaG803208"/>
</dbReference>
<dbReference type="STRING" id="559515.M4BA98"/>
<evidence type="ECO:0000256" key="6">
    <source>
        <dbReference type="ARBA" id="ARBA00022989"/>
    </source>
</evidence>
<dbReference type="InParanoid" id="M4BA98"/>
<keyword evidence="10" id="KW-1185">Reference proteome</keyword>
<keyword evidence="5" id="KW-0256">Endoplasmic reticulum</keyword>
<accession>M4BA98</accession>
<keyword evidence="4 8" id="KW-0812">Transmembrane</keyword>
<dbReference type="Proteomes" id="UP000011713">
    <property type="component" value="Unassembled WGS sequence"/>
</dbReference>